<dbReference type="PANTHER" id="PTHR31907">
    <property type="entry name" value="MLP-LIKE PROTEIN 423"/>
    <property type="match status" value="1"/>
</dbReference>
<organism evidence="2 3">
    <name type="scientific">Oldenlandia corymbosa var. corymbosa</name>
    <dbReference type="NCBI Taxonomy" id="529605"/>
    <lineage>
        <taxon>Eukaryota</taxon>
        <taxon>Viridiplantae</taxon>
        <taxon>Streptophyta</taxon>
        <taxon>Embryophyta</taxon>
        <taxon>Tracheophyta</taxon>
        <taxon>Spermatophyta</taxon>
        <taxon>Magnoliopsida</taxon>
        <taxon>eudicotyledons</taxon>
        <taxon>Gunneridae</taxon>
        <taxon>Pentapetalae</taxon>
        <taxon>asterids</taxon>
        <taxon>lamiids</taxon>
        <taxon>Gentianales</taxon>
        <taxon>Rubiaceae</taxon>
        <taxon>Rubioideae</taxon>
        <taxon>Spermacoceae</taxon>
        <taxon>Hedyotis-Oldenlandia complex</taxon>
        <taxon>Oldenlandia</taxon>
    </lineage>
</organism>
<protein>
    <submittedName>
        <fullName evidence="2">OLC1v1026614C1</fullName>
    </submittedName>
</protein>
<sequence length="155" mass="17568">MSAQLKKISSSVEVKADGNVFHEIGRDGLYRLPTICPRYVEGVVLHEGEWGKVGYVIIVTYNLDGRKIVMKNKVEAIDDAKRSSRYRAMDGELLAMYKTFAITYQVDTDGEGGKSLVTWTIEYEKINESIPDPNAMMELCINATRNFESYQLNMN</sequence>
<dbReference type="GO" id="GO:0006952">
    <property type="term" value="P:defense response"/>
    <property type="evidence" value="ECO:0007669"/>
    <property type="project" value="InterPro"/>
</dbReference>
<dbReference type="CDD" id="cd07816">
    <property type="entry name" value="Bet_v1-like"/>
    <property type="match status" value="1"/>
</dbReference>
<dbReference type="Pfam" id="PF00407">
    <property type="entry name" value="Bet_v_1"/>
    <property type="match status" value="1"/>
</dbReference>
<keyword evidence="3" id="KW-1185">Reference proteome</keyword>
<gene>
    <name evidence="2" type="ORF">OLC1_LOCUS3452</name>
</gene>
<dbReference type="SMART" id="SM01037">
    <property type="entry name" value="Bet_v_1"/>
    <property type="match status" value="1"/>
</dbReference>
<dbReference type="EMBL" id="OX459118">
    <property type="protein sequence ID" value="CAI9091554.1"/>
    <property type="molecule type" value="Genomic_DNA"/>
</dbReference>
<accession>A0AAV1CA92</accession>
<dbReference type="InterPro" id="IPR023393">
    <property type="entry name" value="START-like_dom_sf"/>
</dbReference>
<dbReference type="InterPro" id="IPR000916">
    <property type="entry name" value="Bet_v_I/MLP"/>
</dbReference>
<evidence type="ECO:0000313" key="3">
    <source>
        <dbReference type="Proteomes" id="UP001161247"/>
    </source>
</evidence>
<dbReference type="AlphaFoldDB" id="A0AAV1CA92"/>
<dbReference type="Gene3D" id="3.30.530.20">
    <property type="match status" value="1"/>
</dbReference>
<reference evidence="2" key="1">
    <citation type="submission" date="2023-03" db="EMBL/GenBank/DDBJ databases">
        <authorList>
            <person name="Julca I."/>
        </authorList>
    </citation>
    <scope>NUCLEOTIDE SEQUENCE</scope>
</reference>
<dbReference type="Proteomes" id="UP001161247">
    <property type="component" value="Chromosome 1"/>
</dbReference>
<dbReference type="InterPro" id="IPR051761">
    <property type="entry name" value="MLP-like_ligand-binding"/>
</dbReference>
<evidence type="ECO:0000259" key="1">
    <source>
        <dbReference type="SMART" id="SM01037"/>
    </source>
</evidence>
<dbReference type="SUPFAM" id="SSF55961">
    <property type="entry name" value="Bet v1-like"/>
    <property type="match status" value="1"/>
</dbReference>
<feature type="domain" description="Bet v I/Major latex protein" evidence="1">
    <location>
        <begin position="3"/>
        <end position="154"/>
    </location>
</feature>
<proteinExistence type="predicted"/>
<evidence type="ECO:0000313" key="2">
    <source>
        <dbReference type="EMBL" id="CAI9091554.1"/>
    </source>
</evidence>
<name>A0AAV1CA92_OLDCO</name>